<keyword evidence="3" id="KW-1185">Reference proteome</keyword>
<evidence type="ECO:0000256" key="1">
    <source>
        <dbReference type="SAM" id="Coils"/>
    </source>
</evidence>
<reference evidence="2" key="1">
    <citation type="submission" date="2020-01" db="EMBL/GenBank/DDBJ databases">
        <authorList>
            <consortium name="DOE Joint Genome Institute"/>
            <person name="Haridas S."/>
            <person name="Albert R."/>
            <person name="Binder M."/>
            <person name="Bloem J."/>
            <person name="Labutti K."/>
            <person name="Salamov A."/>
            <person name="Andreopoulos B."/>
            <person name="Baker S.E."/>
            <person name="Barry K."/>
            <person name="Bills G."/>
            <person name="Bluhm B.H."/>
            <person name="Cannon C."/>
            <person name="Castanera R."/>
            <person name="Culley D.E."/>
            <person name="Daum C."/>
            <person name="Ezra D."/>
            <person name="Gonzalez J.B."/>
            <person name="Henrissat B."/>
            <person name="Kuo A."/>
            <person name="Liang C."/>
            <person name="Lipzen A."/>
            <person name="Lutzoni F."/>
            <person name="Magnuson J."/>
            <person name="Mondo S."/>
            <person name="Nolan M."/>
            <person name="Ohm R."/>
            <person name="Pangilinan J."/>
            <person name="Park H.-J."/>
            <person name="Ramirez L."/>
            <person name="Alfaro M."/>
            <person name="Sun H."/>
            <person name="Tritt A."/>
            <person name="Yoshinaga Y."/>
            <person name="Zwiers L.-H."/>
            <person name="Turgeon B.G."/>
            <person name="Goodwin S.B."/>
            <person name="Spatafora J.W."/>
            <person name="Crous P.W."/>
            <person name="Grigoriev I.V."/>
        </authorList>
    </citation>
    <scope>NUCLEOTIDE SEQUENCE</scope>
    <source>
        <strain evidence="2">P77</strain>
    </source>
</reference>
<evidence type="ECO:0000313" key="3">
    <source>
        <dbReference type="Proteomes" id="UP000800040"/>
    </source>
</evidence>
<protein>
    <submittedName>
        <fullName evidence="2">Uncharacterized protein</fullName>
    </submittedName>
</protein>
<keyword evidence="1" id="KW-0175">Coiled coil</keyword>
<name>A0A6A5KDA4_9PLEO</name>
<dbReference type="PANTHER" id="PTHR28083:SF1">
    <property type="entry name" value="GOOD FOR FULL DBP5 ACTIVITY PROTEIN 2"/>
    <property type="match status" value="1"/>
</dbReference>
<proteinExistence type="predicted"/>
<dbReference type="InterPro" id="IPR040151">
    <property type="entry name" value="Gfd2/YDR514C-like"/>
</dbReference>
<dbReference type="AlphaFoldDB" id="A0A6A5KDA4"/>
<gene>
    <name evidence="2" type="ORF">BDW02DRAFT_580780</name>
</gene>
<dbReference type="OrthoDB" id="3667173at2759"/>
<accession>A0A6A5KDA4</accession>
<dbReference type="EMBL" id="ML975327">
    <property type="protein sequence ID" value="KAF1832992.1"/>
    <property type="molecule type" value="Genomic_DNA"/>
</dbReference>
<feature type="coiled-coil region" evidence="1">
    <location>
        <begin position="428"/>
        <end position="462"/>
    </location>
</feature>
<organism evidence="2 3">
    <name type="scientific">Decorospora gaudefroyi</name>
    <dbReference type="NCBI Taxonomy" id="184978"/>
    <lineage>
        <taxon>Eukaryota</taxon>
        <taxon>Fungi</taxon>
        <taxon>Dikarya</taxon>
        <taxon>Ascomycota</taxon>
        <taxon>Pezizomycotina</taxon>
        <taxon>Dothideomycetes</taxon>
        <taxon>Pleosporomycetidae</taxon>
        <taxon>Pleosporales</taxon>
        <taxon>Pleosporineae</taxon>
        <taxon>Pleosporaceae</taxon>
        <taxon>Decorospora</taxon>
    </lineage>
</organism>
<dbReference type="Proteomes" id="UP000800040">
    <property type="component" value="Unassembled WGS sequence"/>
</dbReference>
<dbReference type="GO" id="GO:0005634">
    <property type="term" value="C:nucleus"/>
    <property type="evidence" value="ECO:0007669"/>
    <property type="project" value="TreeGrafter"/>
</dbReference>
<evidence type="ECO:0000313" key="2">
    <source>
        <dbReference type="EMBL" id="KAF1832992.1"/>
    </source>
</evidence>
<dbReference type="PANTHER" id="PTHR28083">
    <property type="entry name" value="GOOD FOR FULL DBP5 ACTIVITY PROTEIN 2"/>
    <property type="match status" value="1"/>
</dbReference>
<sequence length="466" mass="51881">MSAQPTVNGAQKSPVAMSLERLEKFQALSEFLKNCSDLEVLRHLAGLKLLPGAPAILEMAMLVFPDLEWFNSKSNTNVPDKITEIGYATVPVAALRDCKGPDDFPALLKEAAVYHIRVLENCHMRNKGFNGSKTAGIFKDVLNNYVAENGQRVPVILAGHAWHNDEEHLKKEWNLRLNKLTSVVRKVENLAMLARQADIIPVLNKAAGESNPKFDTLLEGFGVDNVEGLWRHNGANDAVYQMTLTFLVVFFPLLYPGTSSGYPIDPSIAGRLLKEMWKELAEYNQQVAPPGWGHEQFCHYCELADDHNAPDCPAIAAKSVKCTLCANAVGKENAKYRAKARDHHAGRCIAQYSHQTRPFPKFFMDRKPTFEMMRKLSQATAIANYVDIGKITYPFLKDEKVTVKLTLNEIADDSGPLKSSAEINQAVHITLIAELKKLRKETVNAREEAAEWKAKCEALLAQQGGQ</sequence>